<proteinExistence type="predicted"/>
<dbReference type="Proteomes" id="UP000033640">
    <property type="component" value="Unassembled WGS sequence"/>
</dbReference>
<gene>
    <name evidence="3" type="ORF">RS83_01580</name>
</gene>
<dbReference type="AlphaFoldDB" id="A0A0F0L8U8"/>
<comment type="caution">
    <text evidence="3">The sequence shown here is derived from an EMBL/GenBank/DDBJ whole genome shotgun (WGS) entry which is preliminary data.</text>
</comment>
<feature type="chain" id="PRO_5039243551" description="DUF3515 domain-containing protein" evidence="2">
    <location>
        <begin position="27"/>
        <end position="171"/>
    </location>
</feature>
<dbReference type="EMBL" id="JYIW01000023">
    <property type="protein sequence ID" value="KJL29563.1"/>
    <property type="molecule type" value="Genomic_DNA"/>
</dbReference>
<accession>A0A0F0L8U8</accession>
<dbReference type="PROSITE" id="PS51257">
    <property type="entry name" value="PROKAR_LIPOPROTEIN"/>
    <property type="match status" value="1"/>
</dbReference>
<dbReference type="Pfam" id="PF12028">
    <property type="entry name" value="DUF3515"/>
    <property type="match status" value="1"/>
</dbReference>
<dbReference type="InterPro" id="IPR021903">
    <property type="entry name" value="DUF3515"/>
</dbReference>
<feature type="region of interest" description="Disordered" evidence="1">
    <location>
        <begin position="149"/>
        <end position="171"/>
    </location>
</feature>
<dbReference type="RefSeq" id="WP_045278972.1">
    <property type="nucleotide sequence ID" value="NZ_JYIW01000023.1"/>
</dbReference>
<evidence type="ECO:0000256" key="2">
    <source>
        <dbReference type="SAM" id="SignalP"/>
    </source>
</evidence>
<evidence type="ECO:0000313" key="4">
    <source>
        <dbReference type="Proteomes" id="UP000033640"/>
    </source>
</evidence>
<evidence type="ECO:0008006" key="5">
    <source>
        <dbReference type="Google" id="ProtNLM"/>
    </source>
</evidence>
<name>A0A0F0L8U8_9MICO</name>
<reference evidence="3 4" key="1">
    <citation type="submission" date="2015-02" db="EMBL/GenBank/DDBJ databases">
        <title>Draft genome sequences of ten Microbacterium spp. with emphasis on heavy metal contaminated environments.</title>
        <authorList>
            <person name="Corretto E."/>
        </authorList>
    </citation>
    <scope>NUCLEOTIDE SEQUENCE [LARGE SCALE GENOMIC DNA]</scope>
    <source>
        <strain evidence="3 4">BEL4b</strain>
    </source>
</reference>
<dbReference type="OrthoDB" id="4331648at2"/>
<feature type="signal peptide" evidence="2">
    <location>
        <begin position="1"/>
        <end position="26"/>
    </location>
</feature>
<organism evidence="3 4">
    <name type="scientific">Microbacterium oxydans</name>
    <dbReference type="NCBI Taxonomy" id="82380"/>
    <lineage>
        <taxon>Bacteria</taxon>
        <taxon>Bacillati</taxon>
        <taxon>Actinomycetota</taxon>
        <taxon>Actinomycetes</taxon>
        <taxon>Micrococcales</taxon>
        <taxon>Microbacteriaceae</taxon>
        <taxon>Microbacterium</taxon>
    </lineage>
</organism>
<dbReference type="PATRIC" id="fig|82380.11.peg.1620"/>
<keyword evidence="2" id="KW-0732">Signal</keyword>
<evidence type="ECO:0000256" key="1">
    <source>
        <dbReference type="SAM" id="MobiDB-lite"/>
    </source>
</evidence>
<evidence type="ECO:0000313" key="3">
    <source>
        <dbReference type="EMBL" id="KJL29563.1"/>
    </source>
</evidence>
<sequence>MDEVVKLKILTSVAALCALLLLSSCAPTVHLEPAANANDPLCAEVTVRLPDSIGDQARVWTDAQATAAWGTPSSVLLTCGLEPPAPTTLQCVSLGGVDWIVDEEETPNLRLTTYGREPAAQVYVDTTTLSADAVLESLAGAIQQLPKTGECTAPVTEDPDAPGTGTGDTAP</sequence>
<protein>
    <recommendedName>
        <fullName evidence="5">DUF3515 domain-containing protein</fullName>
    </recommendedName>
</protein>